<proteinExistence type="predicted"/>
<reference evidence="1 2" key="1">
    <citation type="submission" date="2017-01" db="EMBL/GenBank/DDBJ databases">
        <authorList>
            <person name="Varghese N."/>
            <person name="Submissions S."/>
        </authorList>
    </citation>
    <scope>NUCLEOTIDE SEQUENCE [LARGE SCALE GENOMIC DNA]</scope>
    <source>
        <strain evidence="1 2">DSM 44280</strain>
    </source>
</reference>
<protein>
    <submittedName>
        <fullName evidence="1">Uncharacterized protein</fullName>
    </submittedName>
</protein>
<accession>A0A9X8R4Q1</accession>
<dbReference type="Proteomes" id="UP000185547">
    <property type="component" value="Unassembled WGS sequence"/>
</dbReference>
<comment type="caution">
    <text evidence="1">The sequence shown here is derived from an EMBL/GenBank/DDBJ whole genome shotgun (WGS) entry which is preliminary data.</text>
</comment>
<dbReference type="EMBL" id="FTMH01000012">
    <property type="protein sequence ID" value="SIQ37327.1"/>
    <property type="molecule type" value="Genomic_DNA"/>
</dbReference>
<evidence type="ECO:0000313" key="1">
    <source>
        <dbReference type="EMBL" id="SIQ37327.1"/>
    </source>
</evidence>
<evidence type="ECO:0000313" key="2">
    <source>
        <dbReference type="Proteomes" id="UP000185547"/>
    </source>
</evidence>
<keyword evidence="2" id="KW-1185">Reference proteome</keyword>
<sequence>MSASLSDVVNGTKTNGKWLVIDFSRKADGSIPLSGVIEDENGTVFYSINPMTYTCGIGYPGLAEDCTLVFEIPADMGTESIREADLVLARTNTKMSPLVVLPLSEMEFVEETSLERENVIL</sequence>
<gene>
    <name evidence="1" type="ORF">SAMN05421802_11273</name>
</gene>
<organism evidence="1 2">
    <name type="scientific">Corynebacterium afermentans</name>
    <dbReference type="NCBI Taxonomy" id="38286"/>
    <lineage>
        <taxon>Bacteria</taxon>
        <taxon>Bacillati</taxon>
        <taxon>Actinomycetota</taxon>
        <taxon>Actinomycetes</taxon>
        <taxon>Mycobacteriales</taxon>
        <taxon>Corynebacteriaceae</taxon>
        <taxon>Corynebacterium</taxon>
    </lineage>
</organism>
<name>A0A9X8R4Q1_9CORY</name>
<dbReference type="AlphaFoldDB" id="A0A9X8R4Q1"/>